<evidence type="ECO:0000313" key="1">
    <source>
        <dbReference type="EMBL" id="KKQ87734.1"/>
    </source>
</evidence>
<evidence type="ECO:0000313" key="2">
    <source>
        <dbReference type="Proteomes" id="UP000033934"/>
    </source>
</evidence>
<dbReference type="Gene3D" id="3.90.1200.10">
    <property type="match status" value="1"/>
</dbReference>
<protein>
    <submittedName>
        <fullName evidence="1">Uncharacterized protein</fullName>
    </submittedName>
</protein>
<dbReference type="Proteomes" id="UP000033934">
    <property type="component" value="Unassembled WGS sequence"/>
</dbReference>
<dbReference type="AlphaFoldDB" id="A0A0G0NPC5"/>
<reference evidence="1 2" key="1">
    <citation type="journal article" date="2015" name="Nature">
        <title>rRNA introns, odd ribosomes, and small enigmatic genomes across a large radiation of phyla.</title>
        <authorList>
            <person name="Brown C.T."/>
            <person name="Hug L.A."/>
            <person name="Thomas B.C."/>
            <person name="Sharon I."/>
            <person name="Castelle C.J."/>
            <person name="Singh A."/>
            <person name="Wilkins M.J."/>
            <person name="Williams K.H."/>
            <person name="Banfield J.F."/>
        </authorList>
    </citation>
    <scope>NUCLEOTIDE SEQUENCE [LARGE SCALE GENOMIC DNA]</scope>
</reference>
<accession>A0A0G0NPC5</accession>
<comment type="caution">
    <text evidence="1">The sequence shown here is derived from an EMBL/GenBank/DDBJ whole genome shotgun (WGS) entry which is preliminary data.</text>
</comment>
<gene>
    <name evidence="1" type="ORF">UT11_C0047G0006</name>
</gene>
<dbReference type="EMBL" id="LBVO01000047">
    <property type="protein sequence ID" value="KKQ87734.1"/>
    <property type="molecule type" value="Genomic_DNA"/>
</dbReference>
<name>A0A0G0NPC5_9BACT</name>
<dbReference type="InterPro" id="IPR011009">
    <property type="entry name" value="Kinase-like_dom_sf"/>
</dbReference>
<proteinExistence type="predicted"/>
<organism evidence="1 2">
    <name type="scientific">Berkelbacteria bacterium GW2011_GWA2_38_9</name>
    <dbReference type="NCBI Taxonomy" id="1618334"/>
    <lineage>
        <taxon>Bacteria</taxon>
        <taxon>Candidatus Berkelbacteria</taxon>
    </lineage>
</organism>
<dbReference type="SUPFAM" id="SSF56112">
    <property type="entry name" value="Protein kinase-like (PK-like)"/>
    <property type="match status" value="1"/>
</dbReference>
<sequence>MAEIISDVAIAIKELIIKNKGFNSNLIKQYLDSYQEVFRLNADEINSLPFLFRRRTVFMINYLLYKQTQNKSTELIKRIDLEIKVLKNLQKNFKFINNFIKHYKCE</sequence>